<evidence type="ECO:0000313" key="5">
    <source>
        <dbReference type="Proteomes" id="UP001151760"/>
    </source>
</evidence>
<sequence length="965" mass="109279">MMFNKTTRTLLVVAAMAVVMEMVVVRGCDGVVTMDMMLMVVMWCEDDRGNDGVVWRVGDDVGGGGWLEGGRPETRRSGAENERGEESFLSETLQDYGTMPIYKRSFAKTGIYYEQHLTKDILSRTDCTTTLTNLRTKFENAFNSEFEEQDSNSETASSKLVKECSLNSETKDVHAIKYKMSKAKERCMAYFRSLHSHLQVLSKDDLKGTRIEHGFKRAFMSLFGQDVDTFTRTMLLNVDQLQKQLDKDEFQEDGSMTAFWVVNNQFQKFIDSKFTLDYDSQMTDTYFVEYTRIEVQHFRDTLLQHLGNVKKSVAERTRHQRQYERRVNKRQMQTQESKIDTGKALDADLVDTKSIRIDSTMQDDNSRSGNDTDVDDADIRPIYVEEPMAEYPETCQVKSPMLDSSPDNQTTEYSKQSLESENILLKETVAQFQKDFSRMEAHCIALKLKYQNQSLKSGQHGQILNETSNKAKIEKEIDVLETMNIELEHSVATLRKENETLKQHYKDLYDSIKITRSKTTEQTTSLLANNAELKAQIQEKVFAIAALKNDLRKLKGNSVDTKFDKTSVLGKPILPSLRNQSVVRQPNAFKSERAQMSKQQFASQVDVNKNLSKPVTQHYLPKKIESAFAKLDHVIASSSSRNSSKNMPRFSSNDMVHNHYLDEARKKTQERDRNSKTSVMPSARFQSTADGSKPKPRSNNQTSRSLPVSKSTRVTITVVPKADHSKSSSSFSDSKQFVCSTCHKCVFNANHDACITKLLKEVNSRAKIQSHKTRNSNKPIDQKSHTQKPGRQIFTGHRFSPNKTSVVYEKTSPRSDLRWKPTGRIFKSVGLRWIPTGKLFDSCTSKVDSEPPHGSNVDIPNIHECKQTLDVSAGTSINVQKEQSLDLSAVSTEVHQAAETVTNSNELDLLFDPLFDEYFNGENQVVLKSSAVTTTDASNKRQQPDSTSSTSTLATTVTANGNFDL</sequence>
<comment type="caution">
    <text evidence="4">The sequence shown here is derived from an EMBL/GenBank/DDBJ whole genome shotgun (WGS) entry which is preliminary data.</text>
</comment>
<feature type="compositionally biased region" description="Basic and acidic residues" evidence="2">
    <location>
        <begin position="313"/>
        <end position="326"/>
    </location>
</feature>
<feature type="compositionally biased region" description="Low complexity" evidence="2">
    <location>
        <begin position="946"/>
        <end position="958"/>
    </location>
</feature>
<keyword evidence="1" id="KW-0175">Coiled coil</keyword>
<evidence type="ECO:0000313" key="4">
    <source>
        <dbReference type="EMBL" id="GJT13233.1"/>
    </source>
</evidence>
<feature type="region of interest" description="Disordered" evidence="2">
    <location>
        <begin position="636"/>
        <end position="712"/>
    </location>
</feature>
<accession>A0ABQ5BI95</accession>
<dbReference type="EMBL" id="BQNB010013213">
    <property type="protein sequence ID" value="GJT13233.1"/>
    <property type="molecule type" value="Genomic_DNA"/>
</dbReference>
<evidence type="ECO:0000256" key="1">
    <source>
        <dbReference type="SAM" id="Coils"/>
    </source>
</evidence>
<feature type="compositionally biased region" description="Basic and acidic residues" evidence="2">
    <location>
        <begin position="656"/>
        <end position="675"/>
    </location>
</feature>
<feature type="coiled-coil region" evidence="1">
    <location>
        <begin position="470"/>
        <end position="511"/>
    </location>
</feature>
<reference evidence="4" key="1">
    <citation type="journal article" date="2022" name="Int. J. Mol. Sci.">
        <title>Draft Genome of Tanacetum Coccineum: Genomic Comparison of Closely Related Tanacetum-Family Plants.</title>
        <authorList>
            <person name="Yamashiro T."/>
            <person name="Shiraishi A."/>
            <person name="Nakayama K."/>
            <person name="Satake H."/>
        </authorList>
    </citation>
    <scope>NUCLEOTIDE SEQUENCE</scope>
</reference>
<feature type="compositionally biased region" description="Polar residues" evidence="2">
    <location>
        <begin position="645"/>
        <end position="655"/>
    </location>
</feature>
<feature type="region of interest" description="Disordered" evidence="2">
    <location>
        <begin position="356"/>
        <end position="376"/>
    </location>
</feature>
<feature type="region of interest" description="Disordered" evidence="2">
    <location>
        <begin position="313"/>
        <end position="343"/>
    </location>
</feature>
<name>A0ABQ5BI95_9ASTR</name>
<dbReference type="Proteomes" id="UP001151760">
    <property type="component" value="Unassembled WGS sequence"/>
</dbReference>
<feature type="compositionally biased region" description="Polar residues" evidence="2">
    <location>
        <begin position="676"/>
        <end position="690"/>
    </location>
</feature>
<keyword evidence="5" id="KW-1185">Reference proteome</keyword>
<gene>
    <name evidence="4" type="ORF">Tco_0860275</name>
</gene>
<feature type="compositionally biased region" description="Polar residues" evidence="2">
    <location>
        <begin position="697"/>
        <end position="712"/>
    </location>
</feature>
<evidence type="ECO:0000256" key="2">
    <source>
        <dbReference type="SAM" id="MobiDB-lite"/>
    </source>
</evidence>
<keyword evidence="3" id="KW-0732">Signal</keyword>
<feature type="compositionally biased region" description="Polar residues" evidence="2">
    <location>
        <begin position="357"/>
        <end position="371"/>
    </location>
</feature>
<feature type="region of interest" description="Disordered" evidence="2">
    <location>
        <begin position="767"/>
        <end position="799"/>
    </location>
</feature>
<organism evidence="4 5">
    <name type="scientific">Tanacetum coccineum</name>
    <dbReference type="NCBI Taxonomy" id="301880"/>
    <lineage>
        <taxon>Eukaryota</taxon>
        <taxon>Viridiplantae</taxon>
        <taxon>Streptophyta</taxon>
        <taxon>Embryophyta</taxon>
        <taxon>Tracheophyta</taxon>
        <taxon>Spermatophyta</taxon>
        <taxon>Magnoliopsida</taxon>
        <taxon>eudicotyledons</taxon>
        <taxon>Gunneridae</taxon>
        <taxon>Pentapetalae</taxon>
        <taxon>asterids</taxon>
        <taxon>campanulids</taxon>
        <taxon>Asterales</taxon>
        <taxon>Asteraceae</taxon>
        <taxon>Asteroideae</taxon>
        <taxon>Anthemideae</taxon>
        <taxon>Anthemidinae</taxon>
        <taxon>Tanacetum</taxon>
    </lineage>
</organism>
<feature type="signal peptide" evidence="3">
    <location>
        <begin position="1"/>
        <end position="30"/>
    </location>
</feature>
<feature type="region of interest" description="Disordered" evidence="2">
    <location>
        <begin position="65"/>
        <end position="85"/>
    </location>
</feature>
<feature type="region of interest" description="Disordered" evidence="2">
    <location>
        <begin position="936"/>
        <end position="965"/>
    </location>
</feature>
<reference evidence="4" key="2">
    <citation type="submission" date="2022-01" db="EMBL/GenBank/DDBJ databases">
        <authorList>
            <person name="Yamashiro T."/>
            <person name="Shiraishi A."/>
            <person name="Satake H."/>
            <person name="Nakayama K."/>
        </authorList>
    </citation>
    <scope>NUCLEOTIDE SEQUENCE</scope>
</reference>
<protein>
    <submittedName>
        <fullName evidence="4">Uncharacterized protein</fullName>
    </submittedName>
</protein>
<proteinExistence type="predicted"/>
<feature type="compositionally biased region" description="Basic and acidic residues" evidence="2">
    <location>
        <begin position="70"/>
        <end position="85"/>
    </location>
</feature>
<feature type="chain" id="PRO_5045750519" evidence="3">
    <location>
        <begin position="31"/>
        <end position="965"/>
    </location>
</feature>
<evidence type="ECO:0000256" key="3">
    <source>
        <dbReference type="SAM" id="SignalP"/>
    </source>
</evidence>